<accession>A0A974CJZ7</accession>
<evidence type="ECO:0000313" key="1">
    <source>
        <dbReference type="EMBL" id="OCT74040.1"/>
    </source>
</evidence>
<name>A0A974CJZ7_XENLA</name>
<gene>
    <name evidence="1" type="ORF">XELAEV_18033003mg</name>
</gene>
<organism evidence="1 2">
    <name type="scientific">Xenopus laevis</name>
    <name type="common">African clawed frog</name>
    <dbReference type="NCBI Taxonomy" id="8355"/>
    <lineage>
        <taxon>Eukaryota</taxon>
        <taxon>Metazoa</taxon>
        <taxon>Chordata</taxon>
        <taxon>Craniata</taxon>
        <taxon>Vertebrata</taxon>
        <taxon>Euteleostomi</taxon>
        <taxon>Amphibia</taxon>
        <taxon>Batrachia</taxon>
        <taxon>Anura</taxon>
        <taxon>Pipoidea</taxon>
        <taxon>Pipidae</taxon>
        <taxon>Xenopodinae</taxon>
        <taxon>Xenopus</taxon>
        <taxon>Xenopus</taxon>
    </lineage>
</organism>
<dbReference type="Proteomes" id="UP000694892">
    <property type="component" value="Chromosome 6S"/>
</dbReference>
<sequence>MENCHLPVNRKRVVQHPLYSISSSPGLYCSLVLNGFSFSTGMHNSWEDDSVLCDLKRKIKEGDAIRSGLFIVYKL</sequence>
<evidence type="ECO:0000313" key="2">
    <source>
        <dbReference type="Proteomes" id="UP000694892"/>
    </source>
</evidence>
<dbReference type="AlphaFoldDB" id="A0A974CJZ7"/>
<protein>
    <submittedName>
        <fullName evidence="1">Uncharacterized protein</fullName>
    </submittedName>
</protein>
<dbReference type="EMBL" id="CM004477">
    <property type="protein sequence ID" value="OCT74040.1"/>
    <property type="molecule type" value="Genomic_DNA"/>
</dbReference>
<reference evidence="2" key="1">
    <citation type="journal article" date="2016" name="Nature">
        <title>Genome evolution in the allotetraploid frog Xenopus laevis.</title>
        <authorList>
            <person name="Session A.M."/>
            <person name="Uno Y."/>
            <person name="Kwon T."/>
            <person name="Chapman J.A."/>
            <person name="Toyoda A."/>
            <person name="Takahashi S."/>
            <person name="Fukui A."/>
            <person name="Hikosaka A."/>
            <person name="Suzuki A."/>
            <person name="Kondo M."/>
            <person name="van Heeringen S.J."/>
            <person name="Quigley I."/>
            <person name="Heinz S."/>
            <person name="Ogino H."/>
            <person name="Ochi H."/>
            <person name="Hellsten U."/>
            <person name="Lyons J.B."/>
            <person name="Simakov O."/>
            <person name="Putnam N."/>
            <person name="Stites J."/>
            <person name="Kuroki Y."/>
            <person name="Tanaka T."/>
            <person name="Michiue T."/>
            <person name="Watanabe M."/>
            <person name="Bogdanovic O."/>
            <person name="Lister R."/>
            <person name="Georgiou G."/>
            <person name="Paranjpe S.S."/>
            <person name="van Kruijsbergen I."/>
            <person name="Shu S."/>
            <person name="Carlson J."/>
            <person name="Kinoshita T."/>
            <person name="Ohta Y."/>
            <person name="Mawaribuchi S."/>
            <person name="Jenkins J."/>
            <person name="Grimwood J."/>
            <person name="Schmutz J."/>
            <person name="Mitros T."/>
            <person name="Mozaffari S.V."/>
            <person name="Suzuki Y."/>
            <person name="Haramoto Y."/>
            <person name="Yamamoto T.S."/>
            <person name="Takagi C."/>
            <person name="Heald R."/>
            <person name="Miller K."/>
            <person name="Haudenschild C."/>
            <person name="Kitzman J."/>
            <person name="Nakayama T."/>
            <person name="Izutsu Y."/>
            <person name="Robert J."/>
            <person name="Fortriede J."/>
            <person name="Burns K."/>
            <person name="Lotay V."/>
            <person name="Karimi K."/>
            <person name="Yasuoka Y."/>
            <person name="Dichmann D.S."/>
            <person name="Flajnik M.F."/>
            <person name="Houston D.W."/>
            <person name="Shendure J."/>
            <person name="DuPasquier L."/>
            <person name="Vize P.D."/>
            <person name="Zorn A.M."/>
            <person name="Ito M."/>
            <person name="Marcotte E.M."/>
            <person name="Wallingford J.B."/>
            <person name="Ito Y."/>
            <person name="Asashima M."/>
            <person name="Ueno N."/>
            <person name="Matsuda Y."/>
            <person name="Veenstra G.J."/>
            <person name="Fujiyama A."/>
            <person name="Harland R.M."/>
            <person name="Taira M."/>
            <person name="Rokhsar D.S."/>
        </authorList>
    </citation>
    <scope>NUCLEOTIDE SEQUENCE [LARGE SCALE GENOMIC DNA]</scope>
    <source>
        <strain evidence="2">J</strain>
    </source>
</reference>
<proteinExistence type="predicted"/>